<dbReference type="EMBL" id="BMVG01000005">
    <property type="protein sequence ID" value="GHE02813.1"/>
    <property type="molecule type" value="Genomic_DNA"/>
</dbReference>
<dbReference type="InterPro" id="IPR036291">
    <property type="entry name" value="NAD(P)-bd_dom_sf"/>
</dbReference>
<reference evidence="3" key="1">
    <citation type="journal article" date="2014" name="Int. J. Syst. Evol. Microbiol.">
        <title>Complete genome sequence of Corynebacterium casei LMG S-19264T (=DSM 44701T), isolated from a smear-ripened cheese.</title>
        <authorList>
            <consortium name="US DOE Joint Genome Institute (JGI-PGF)"/>
            <person name="Walter F."/>
            <person name="Albersmeier A."/>
            <person name="Kalinowski J."/>
            <person name="Ruckert C."/>
        </authorList>
    </citation>
    <scope>NUCLEOTIDE SEQUENCE</scope>
    <source>
        <strain evidence="3">JCM 4714</strain>
    </source>
</reference>
<dbReference type="Gene3D" id="3.90.25.10">
    <property type="entry name" value="UDP-galactose 4-epimerase, domain 1"/>
    <property type="match status" value="1"/>
</dbReference>
<dbReference type="PANTHER" id="PTHR43000">
    <property type="entry name" value="DTDP-D-GLUCOSE 4,6-DEHYDRATASE-RELATED"/>
    <property type="match status" value="1"/>
</dbReference>
<comment type="similarity">
    <text evidence="1">Belongs to the NAD(P)-dependent epimerase/dehydratase family.</text>
</comment>
<organism evidence="3 4">
    <name type="scientific">Streptomyces alanosinicus</name>
    <dbReference type="NCBI Taxonomy" id="68171"/>
    <lineage>
        <taxon>Bacteria</taxon>
        <taxon>Bacillati</taxon>
        <taxon>Actinomycetota</taxon>
        <taxon>Actinomycetes</taxon>
        <taxon>Kitasatosporales</taxon>
        <taxon>Streptomycetaceae</taxon>
        <taxon>Streptomyces</taxon>
    </lineage>
</organism>
<dbReference type="Pfam" id="PF01370">
    <property type="entry name" value="Epimerase"/>
    <property type="match status" value="1"/>
</dbReference>
<dbReference type="PRINTS" id="PR01713">
    <property type="entry name" value="NUCEPIMERASE"/>
</dbReference>
<evidence type="ECO:0000313" key="3">
    <source>
        <dbReference type="EMBL" id="GHE02813.1"/>
    </source>
</evidence>
<proteinExistence type="inferred from homology"/>
<reference evidence="3" key="2">
    <citation type="submission" date="2020-09" db="EMBL/GenBank/DDBJ databases">
        <authorList>
            <person name="Sun Q."/>
            <person name="Ohkuma M."/>
        </authorList>
    </citation>
    <scope>NUCLEOTIDE SEQUENCE</scope>
    <source>
        <strain evidence="3">JCM 4714</strain>
    </source>
</reference>
<evidence type="ECO:0000313" key="4">
    <source>
        <dbReference type="Proteomes" id="UP000655443"/>
    </source>
</evidence>
<name>A0A918YG33_9ACTN</name>
<keyword evidence="4" id="KW-1185">Reference proteome</keyword>
<dbReference type="AlphaFoldDB" id="A0A918YG33"/>
<evidence type="ECO:0000256" key="1">
    <source>
        <dbReference type="ARBA" id="ARBA00007637"/>
    </source>
</evidence>
<accession>A0A918YG33</accession>
<evidence type="ECO:0000259" key="2">
    <source>
        <dbReference type="Pfam" id="PF01370"/>
    </source>
</evidence>
<dbReference type="InterPro" id="IPR001509">
    <property type="entry name" value="Epimerase_deHydtase"/>
</dbReference>
<dbReference type="Proteomes" id="UP000655443">
    <property type="component" value="Unassembled WGS sequence"/>
</dbReference>
<dbReference type="Gene3D" id="3.40.50.720">
    <property type="entry name" value="NAD(P)-binding Rossmann-like Domain"/>
    <property type="match status" value="1"/>
</dbReference>
<protein>
    <submittedName>
        <fullName evidence="3">UDP-glucose epimerase YtcB</fullName>
    </submittedName>
</protein>
<sequence length="320" mass="34468">MTGVAGFIGSHLSAHLLAAGDTVVGIDALTDTYDPALKLRNLDELIPHPAFTFHRADLLEADLSRLLDRAEVVYHLAGQPGVRRSWGRDFALYTRRNLLASQVLLEAVRNHPLRKFVYASSSSVYGDAPAFPTAETVCPRPVSPYGVTKLAAEHLCELYGTAYGLPSVSLRLFTVYGPRQRPDMAFARLVAAAQSGDPFPLYGDGEQTRDFTYVRDVVTAMRDAACSRFTGVANLGGDRPVSMKQAITAVERVIGPVSLDPRPGRPGDARHTGADITLAARAFGYRPRTDLLDGLAAMAAHAAIPRRSSIERSPSPNGSA</sequence>
<comment type="caution">
    <text evidence="3">The sequence shown here is derived from an EMBL/GenBank/DDBJ whole genome shotgun (WGS) entry which is preliminary data.</text>
</comment>
<dbReference type="SUPFAM" id="SSF51735">
    <property type="entry name" value="NAD(P)-binding Rossmann-fold domains"/>
    <property type="match status" value="1"/>
</dbReference>
<gene>
    <name evidence="3" type="primary">ytcB</name>
    <name evidence="3" type="ORF">GCM10010339_27470</name>
</gene>
<feature type="domain" description="NAD-dependent epimerase/dehydratase" evidence="2">
    <location>
        <begin position="1"/>
        <end position="222"/>
    </location>
</feature>